<reference evidence="1 2" key="1">
    <citation type="submission" date="2021-06" db="EMBL/GenBank/DDBJ databases">
        <title>Actinoplanes lichenicola sp. nov., and Actinoplanes ovalisporus sp. nov., isolated from lichen in Thailand.</title>
        <authorList>
            <person name="Saeng-In P."/>
            <person name="Kanchanasin P."/>
            <person name="Yuki M."/>
            <person name="Kudo T."/>
            <person name="Ohkuma M."/>
            <person name="Phongsopitanun W."/>
            <person name="Tanasupawat S."/>
        </authorList>
    </citation>
    <scope>NUCLEOTIDE SEQUENCE [LARGE SCALE GENOMIC DNA]</scope>
    <source>
        <strain evidence="1 2">NBRC 110975</strain>
    </source>
</reference>
<gene>
    <name evidence="1" type="ORF">KOI35_26470</name>
</gene>
<protein>
    <submittedName>
        <fullName evidence="1">Uncharacterized protein</fullName>
    </submittedName>
</protein>
<evidence type="ECO:0000313" key="1">
    <source>
        <dbReference type="EMBL" id="MBU2667063.1"/>
    </source>
</evidence>
<dbReference type="Proteomes" id="UP001519654">
    <property type="component" value="Unassembled WGS sequence"/>
</dbReference>
<sequence length="111" mass="11205">MLDLYARLFDGNGLGPDEYVISSDEKTSFQAPVERESPVRSRYGARRGAGQVWFKAAARQSANSSVAEANSGGAVTIIGAIVGIPLIMAGIATGGFGAAAGATAAVAGSRT</sequence>
<keyword evidence="2" id="KW-1185">Reference proteome</keyword>
<accession>A0ABS5YUD1</accession>
<dbReference type="EMBL" id="JAHKKG010000008">
    <property type="protein sequence ID" value="MBU2667063.1"/>
    <property type="molecule type" value="Genomic_DNA"/>
</dbReference>
<proteinExistence type="predicted"/>
<evidence type="ECO:0000313" key="2">
    <source>
        <dbReference type="Proteomes" id="UP001519654"/>
    </source>
</evidence>
<comment type="caution">
    <text evidence="1">The sequence shown here is derived from an EMBL/GenBank/DDBJ whole genome shotgun (WGS) entry which is preliminary data.</text>
</comment>
<organism evidence="1 2">
    <name type="scientific">Paractinoplanes bogorensis</name>
    <dbReference type="NCBI Taxonomy" id="1610840"/>
    <lineage>
        <taxon>Bacteria</taxon>
        <taxon>Bacillati</taxon>
        <taxon>Actinomycetota</taxon>
        <taxon>Actinomycetes</taxon>
        <taxon>Micromonosporales</taxon>
        <taxon>Micromonosporaceae</taxon>
        <taxon>Paractinoplanes</taxon>
    </lineage>
</organism>
<name>A0ABS5YUD1_9ACTN</name>
<dbReference type="RefSeq" id="WP_215791318.1">
    <property type="nucleotide sequence ID" value="NZ_JAHKKG010000008.1"/>
</dbReference>